<keyword evidence="4" id="KW-1185">Reference proteome</keyword>
<dbReference type="SUPFAM" id="SSF47986">
    <property type="entry name" value="DEATH domain"/>
    <property type="match status" value="1"/>
</dbReference>
<gene>
    <name evidence="3" type="ORF">MAR_032331</name>
</gene>
<keyword evidence="1" id="KW-0175">Coiled coil</keyword>
<dbReference type="PROSITE" id="PS50209">
    <property type="entry name" value="CARD"/>
    <property type="match status" value="1"/>
</dbReference>
<dbReference type="Gene3D" id="1.10.533.10">
    <property type="entry name" value="Death Domain, Fas"/>
    <property type="match status" value="1"/>
</dbReference>
<dbReference type="InterPro" id="IPR011029">
    <property type="entry name" value="DEATH-like_dom_sf"/>
</dbReference>
<evidence type="ECO:0000256" key="1">
    <source>
        <dbReference type="SAM" id="Coils"/>
    </source>
</evidence>
<proteinExistence type="predicted"/>
<feature type="domain" description="CARD" evidence="2">
    <location>
        <begin position="1"/>
        <end position="91"/>
    </location>
</feature>
<dbReference type="EMBL" id="CP111021">
    <property type="protein sequence ID" value="WAR17737.1"/>
    <property type="molecule type" value="Genomic_DNA"/>
</dbReference>
<name>A0ABY7F6B8_MYAAR</name>
<dbReference type="PANTHER" id="PTHR15034:SF5">
    <property type="entry name" value="DEATH DOMAIN-CONTAINING PROTEIN CRADD"/>
    <property type="match status" value="1"/>
</dbReference>
<dbReference type="CDD" id="cd01671">
    <property type="entry name" value="CARD"/>
    <property type="match status" value="1"/>
</dbReference>
<dbReference type="InterPro" id="IPR037939">
    <property type="entry name" value="CRADD"/>
</dbReference>
<dbReference type="InterPro" id="IPR001315">
    <property type="entry name" value="CARD"/>
</dbReference>
<organism evidence="3 4">
    <name type="scientific">Mya arenaria</name>
    <name type="common">Soft-shell clam</name>
    <dbReference type="NCBI Taxonomy" id="6604"/>
    <lineage>
        <taxon>Eukaryota</taxon>
        <taxon>Metazoa</taxon>
        <taxon>Spiralia</taxon>
        <taxon>Lophotrochozoa</taxon>
        <taxon>Mollusca</taxon>
        <taxon>Bivalvia</taxon>
        <taxon>Autobranchia</taxon>
        <taxon>Heteroconchia</taxon>
        <taxon>Euheterodonta</taxon>
        <taxon>Imparidentia</taxon>
        <taxon>Neoheterodontei</taxon>
        <taxon>Myida</taxon>
        <taxon>Myoidea</taxon>
        <taxon>Myidae</taxon>
        <taxon>Mya</taxon>
    </lineage>
</organism>
<dbReference type="Pfam" id="PF00619">
    <property type="entry name" value="CARD"/>
    <property type="match status" value="1"/>
</dbReference>
<evidence type="ECO:0000313" key="4">
    <source>
        <dbReference type="Proteomes" id="UP001164746"/>
    </source>
</evidence>
<evidence type="ECO:0000259" key="2">
    <source>
        <dbReference type="PROSITE" id="PS50209"/>
    </source>
</evidence>
<feature type="coiled-coil region" evidence="1">
    <location>
        <begin position="118"/>
        <end position="200"/>
    </location>
</feature>
<reference evidence="3" key="1">
    <citation type="submission" date="2022-11" db="EMBL/GenBank/DDBJ databases">
        <title>Centuries of genome instability and evolution in soft-shell clam transmissible cancer (bioRxiv).</title>
        <authorList>
            <person name="Hart S.F.M."/>
            <person name="Yonemitsu M.A."/>
            <person name="Giersch R.M."/>
            <person name="Beal B.F."/>
            <person name="Arriagada G."/>
            <person name="Davis B.W."/>
            <person name="Ostrander E.A."/>
            <person name="Goff S.P."/>
            <person name="Metzger M.J."/>
        </authorList>
    </citation>
    <scope>NUCLEOTIDE SEQUENCE</scope>
    <source>
        <strain evidence="3">MELC-2E11</strain>
        <tissue evidence="3">Siphon/mantle</tissue>
    </source>
</reference>
<evidence type="ECO:0000313" key="3">
    <source>
        <dbReference type="EMBL" id="WAR17737.1"/>
    </source>
</evidence>
<accession>A0ABY7F6B8</accession>
<sequence length="239" mass="28165">MDQKERRALDKCFESFLRDLDPTTSFIHSLYAEGVLTEEQVDRISKTTSRETQVALLLRFLPHRGPNAFTIFKDKLEKDYKWLAKKLDDELRKMQSVGSNQQCPIHKLIEDKLKTEKQRSVDSNLDDLNKEVKDLKKQLREMLKLKGENERLKNIVEKQKEKLRDYNKMVRETKKYKSDMERHKKEAVALKLEIELLKDQLQSNLCKKQQYDNREAAKNDVYVIFSHVTSMDKGSAKSG</sequence>
<dbReference type="PANTHER" id="PTHR15034">
    <property type="entry name" value="DEATH DOMAIN-CONTAINING PROTEIN CRADD"/>
    <property type="match status" value="1"/>
</dbReference>
<dbReference type="Proteomes" id="UP001164746">
    <property type="component" value="Chromosome 10"/>
</dbReference>
<protein>
    <submittedName>
        <fullName evidence="3">CRADD-like protein</fullName>
    </submittedName>
</protein>
<dbReference type="SMART" id="SM00114">
    <property type="entry name" value="CARD"/>
    <property type="match status" value="1"/>
</dbReference>